<evidence type="ECO:0000256" key="3">
    <source>
        <dbReference type="ARBA" id="ARBA00022448"/>
    </source>
</evidence>
<evidence type="ECO:0000256" key="10">
    <source>
        <dbReference type="SAM" id="MobiDB-lite"/>
    </source>
</evidence>
<comment type="similarity">
    <text evidence="2">Belongs to the TonB family.</text>
</comment>
<evidence type="ECO:0000256" key="9">
    <source>
        <dbReference type="ARBA" id="ARBA00023136"/>
    </source>
</evidence>
<dbReference type="Pfam" id="PF03544">
    <property type="entry name" value="TonB_C"/>
    <property type="match status" value="1"/>
</dbReference>
<gene>
    <name evidence="13" type="ORF">LZ519_00410</name>
</gene>
<evidence type="ECO:0000256" key="6">
    <source>
        <dbReference type="ARBA" id="ARBA00022692"/>
    </source>
</evidence>
<evidence type="ECO:0000256" key="7">
    <source>
        <dbReference type="ARBA" id="ARBA00022927"/>
    </source>
</evidence>
<feature type="domain" description="TonB C-terminal" evidence="12">
    <location>
        <begin position="123"/>
        <end position="215"/>
    </location>
</feature>
<reference evidence="13" key="1">
    <citation type="submission" date="2022-05" db="EMBL/GenBank/DDBJ databases">
        <authorList>
            <person name="Jo J.-H."/>
            <person name="Im W.-T."/>
        </authorList>
    </citation>
    <scope>NUCLEOTIDE SEQUENCE</scope>
    <source>
        <strain evidence="13">RG327</strain>
    </source>
</reference>
<proteinExistence type="inferred from homology"/>
<sequence length="215" mass="22933">MAYAQRRELSGNRTLAIIVVAVIQFTLGYAIVTGLAYNVIKKASENLKTFDVEEAPPPPEQPPPPPPKNVPDVPPPPVAMRPIVQTQMTTAPIVTTPTPQPVITPQAPPAPPAPPPAKVTKAQSARGNLQGLFSGDDYPPDAMRNEETGRTTVRLTIGETGRVTGCSVISSSGSRSLDNATCRVLTSRARFTPAKLSNGQATTDTYTQTIVWQLQ</sequence>
<evidence type="ECO:0000256" key="8">
    <source>
        <dbReference type="ARBA" id="ARBA00022989"/>
    </source>
</evidence>
<feature type="transmembrane region" description="Helical" evidence="11">
    <location>
        <begin position="15"/>
        <end position="40"/>
    </location>
</feature>
<evidence type="ECO:0000313" key="14">
    <source>
        <dbReference type="Proteomes" id="UP001165343"/>
    </source>
</evidence>
<evidence type="ECO:0000256" key="4">
    <source>
        <dbReference type="ARBA" id="ARBA00022475"/>
    </source>
</evidence>
<comment type="subcellular location">
    <subcellularLocation>
        <location evidence="1">Cell inner membrane</location>
        <topology evidence="1">Single-pass membrane protein</topology>
        <orientation evidence="1">Periplasmic side</orientation>
    </subcellularLocation>
</comment>
<dbReference type="PANTHER" id="PTHR33446">
    <property type="entry name" value="PROTEIN TONB-RELATED"/>
    <property type="match status" value="1"/>
</dbReference>
<dbReference type="SUPFAM" id="SSF74653">
    <property type="entry name" value="TolA/TonB C-terminal domain"/>
    <property type="match status" value="1"/>
</dbReference>
<dbReference type="PROSITE" id="PS52015">
    <property type="entry name" value="TONB_CTD"/>
    <property type="match status" value="1"/>
</dbReference>
<dbReference type="EMBL" id="JAMGBC010000001">
    <property type="protein sequence ID" value="MCL6677786.1"/>
    <property type="molecule type" value="Genomic_DNA"/>
</dbReference>
<keyword evidence="6 11" id="KW-0812">Transmembrane</keyword>
<dbReference type="PANTHER" id="PTHR33446:SF2">
    <property type="entry name" value="PROTEIN TONB"/>
    <property type="match status" value="1"/>
</dbReference>
<keyword evidence="8 11" id="KW-1133">Transmembrane helix</keyword>
<dbReference type="InterPro" id="IPR037682">
    <property type="entry name" value="TonB_C"/>
</dbReference>
<dbReference type="NCBIfam" id="TIGR01352">
    <property type="entry name" value="tonB_Cterm"/>
    <property type="match status" value="1"/>
</dbReference>
<evidence type="ECO:0000256" key="11">
    <source>
        <dbReference type="SAM" id="Phobius"/>
    </source>
</evidence>
<keyword evidence="7" id="KW-0653">Protein transport</keyword>
<feature type="compositionally biased region" description="Pro residues" evidence="10">
    <location>
        <begin position="98"/>
        <end position="117"/>
    </location>
</feature>
<name>A0ABT0RC02_9SPHN</name>
<feature type="region of interest" description="Disordered" evidence="10">
    <location>
        <begin position="94"/>
        <end position="124"/>
    </location>
</feature>
<keyword evidence="5" id="KW-0997">Cell inner membrane</keyword>
<evidence type="ECO:0000256" key="2">
    <source>
        <dbReference type="ARBA" id="ARBA00006555"/>
    </source>
</evidence>
<evidence type="ECO:0000313" key="13">
    <source>
        <dbReference type="EMBL" id="MCL6677786.1"/>
    </source>
</evidence>
<accession>A0ABT0RC02</accession>
<evidence type="ECO:0000256" key="5">
    <source>
        <dbReference type="ARBA" id="ARBA00022519"/>
    </source>
</evidence>
<protein>
    <submittedName>
        <fullName evidence="13">Energy transducer TonB</fullName>
    </submittedName>
</protein>
<feature type="region of interest" description="Disordered" evidence="10">
    <location>
        <begin position="52"/>
        <end position="80"/>
    </location>
</feature>
<keyword evidence="9 11" id="KW-0472">Membrane</keyword>
<feature type="compositionally biased region" description="Pro residues" evidence="10">
    <location>
        <begin position="55"/>
        <end position="79"/>
    </location>
</feature>
<dbReference type="InterPro" id="IPR006260">
    <property type="entry name" value="TonB/TolA_C"/>
</dbReference>
<keyword evidence="14" id="KW-1185">Reference proteome</keyword>
<dbReference type="Proteomes" id="UP001165343">
    <property type="component" value="Unassembled WGS sequence"/>
</dbReference>
<evidence type="ECO:0000259" key="12">
    <source>
        <dbReference type="PROSITE" id="PS52015"/>
    </source>
</evidence>
<organism evidence="13 14">
    <name type="scientific">Sphingomonas anseongensis</name>
    <dbReference type="NCBI Taxonomy" id="2908207"/>
    <lineage>
        <taxon>Bacteria</taxon>
        <taxon>Pseudomonadati</taxon>
        <taxon>Pseudomonadota</taxon>
        <taxon>Alphaproteobacteria</taxon>
        <taxon>Sphingomonadales</taxon>
        <taxon>Sphingomonadaceae</taxon>
        <taxon>Sphingomonas</taxon>
    </lineage>
</organism>
<keyword evidence="3" id="KW-0813">Transport</keyword>
<dbReference type="RefSeq" id="WP_249866777.1">
    <property type="nucleotide sequence ID" value="NZ_JAMGBC010000001.1"/>
</dbReference>
<dbReference type="InterPro" id="IPR051045">
    <property type="entry name" value="TonB-dependent_transducer"/>
</dbReference>
<evidence type="ECO:0000256" key="1">
    <source>
        <dbReference type="ARBA" id="ARBA00004383"/>
    </source>
</evidence>
<comment type="caution">
    <text evidence="13">The sequence shown here is derived from an EMBL/GenBank/DDBJ whole genome shotgun (WGS) entry which is preliminary data.</text>
</comment>
<dbReference type="Gene3D" id="3.30.1150.10">
    <property type="match status" value="1"/>
</dbReference>
<keyword evidence="4" id="KW-1003">Cell membrane</keyword>